<dbReference type="InterPro" id="IPR052953">
    <property type="entry name" value="Ser-rich/MCO-related"/>
</dbReference>
<sequence length="209" mass="21825">MSIKVTPWDKDNHVFAKHNFTLSIDTNSAYKTIYTMQYSTLTIATLSLLGTRVSAKTISIEVGRNGASFSPNSVTAAVGDILEYRFAGGRHSVVRADFSRGCTPASNNGFSSGLQSSGAVFQVTVTNTDPIFFYCSAGSHCQNGMVGVVNPSSAQSLDKFKSTARASKDNVSPGSPFGGVFPSTRGISAARAYQPVGGVAAVAAAAQPH</sequence>
<dbReference type="InterPro" id="IPR008972">
    <property type="entry name" value="Cupredoxin"/>
</dbReference>
<accession>A0A179FX47</accession>
<name>A0A179FX47_METCM</name>
<gene>
    <name evidence="2" type="ORF">VFPPC_11687</name>
</gene>
<dbReference type="Proteomes" id="UP000078397">
    <property type="component" value="Unassembled WGS sequence"/>
</dbReference>
<reference evidence="2 3" key="1">
    <citation type="journal article" date="2016" name="PLoS Pathog.">
        <title>Biosynthesis of antibiotic leucinostatins in bio-control fungus Purpureocillium lilacinum and their inhibition on phytophthora revealed by genome mining.</title>
        <authorList>
            <person name="Wang G."/>
            <person name="Liu Z."/>
            <person name="Lin R."/>
            <person name="Li E."/>
            <person name="Mao Z."/>
            <person name="Ling J."/>
            <person name="Yang Y."/>
            <person name="Yin W.B."/>
            <person name="Xie B."/>
        </authorList>
    </citation>
    <scope>NUCLEOTIDE SEQUENCE [LARGE SCALE GENOMIC DNA]</scope>
    <source>
        <strain evidence="2">170</strain>
    </source>
</reference>
<dbReference type="CDD" id="cd00920">
    <property type="entry name" value="Cupredoxin"/>
    <property type="match status" value="1"/>
</dbReference>
<protein>
    <submittedName>
        <fullName evidence="2">Plastocyanin-like domain-containing protein</fullName>
    </submittedName>
</protein>
<dbReference type="SUPFAM" id="SSF49503">
    <property type="entry name" value="Cupredoxins"/>
    <property type="match status" value="1"/>
</dbReference>
<dbReference type="KEGG" id="pchm:VFPPC_11687"/>
<dbReference type="InterPro" id="IPR003245">
    <property type="entry name" value="Phytocyanin_dom"/>
</dbReference>
<dbReference type="STRING" id="1380566.A0A179FX47"/>
<evidence type="ECO:0000313" key="3">
    <source>
        <dbReference type="Proteomes" id="UP000078397"/>
    </source>
</evidence>
<dbReference type="Gene3D" id="2.60.40.420">
    <property type="entry name" value="Cupredoxins - blue copper proteins"/>
    <property type="match status" value="1"/>
</dbReference>
<proteinExistence type="predicted"/>
<dbReference type="EMBL" id="LSBJ02000002">
    <property type="protein sequence ID" value="OAQ69633.1"/>
    <property type="molecule type" value="Genomic_DNA"/>
</dbReference>
<dbReference type="GO" id="GO:0009055">
    <property type="term" value="F:electron transfer activity"/>
    <property type="evidence" value="ECO:0007669"/>
    <property type="project" value="InterPro"/>
</dbReference>
<feature type="domain" description="Phytocyanin" evidence="1">
    <location>
        <begin position="73"/>
        <end position="145"/>
    </location>
</feature>
<dbReference type="AlphaFoldDB" id="A0A179FX47"/>
<dbReference type="RefSeq" id="XP_018146170.1">
    <property type="nucleotide sequence ID" value="XM_018289798.1"/>
</dbReference>
<comment type="caution">
    <text evidence="2">The sequence shown here is derived from an EMBL/GenBank/DDBJ whole genome shotgun (WGS) entry which is preliminary data.</text>
</comment>
<evidence type="ECO:0000259" key="1">
    <source>
        <dbReference type="Pfam" id="PF02298"/>
    </source>
</evidence>
<evidence type="ECO:0000313" key="2">
    <source>
        <dbReference type="EMBL" id="OAQ69633.1"/>
    </source>
</evidence>
<dbReference type="OrthoDB" id="5421909at2759"/>
<dbReference type="PANTHER" id="PTHR34883">
    <property type="entry name" value="SERINE-RICH PROTEIN, PUTATIVE-RELATED-RELATED"/>
    <property type="match status" value="1"/>
</dbReference>
<organism evidence="2 3">
    <name type="scientific">Pochonia chlamydosporia 170</name>
    <dbReference type="NCBI Taxonomy" id="1380566"/>
    <lineage>
        <taxon>Eukaryota</taxon>
        <taxon>Fungi</taxon>
        <taxon>Dikarya</taxon>
        <taxon>Ascomycota</taxon>
        <taxon>Pezizomycotina</taxon>
        <taxon>Sordariomycetes</taxon>
        <taxon>Hypocreomycetidae</taxon>
        <taxon>Hypocreales</taxon>
        <taxon>Clavicipitaceae</taxon>
        <taxon>Pochonia</taxon>
    </lineage>
</organism>
<dbReference type="PANTHER" id="PTHR34883:SF17">
    <property type="entry name" value="CUPREDOXIN"/>
    <property type="match status" value="1"/>
</dbReference>
<dbReference type="GeneID" id="28853792"/>
<keyword evidence="3" id="KW-1185">Reference proteome</keyword>
<dbReference type="Pfam" id="PF02298">
    <property type="entry name" value="Cu_bind_like"/>
    <property type="match status" value="1"/>
</dbReference>